<protein>
    <recommendedName>
        <fullName evidence="1">Heterokaryon incompatibility domain-containing protein</fullName>
    </recommendedName>
</protein>
<evidence type="ECO:0000313" key="3">
    <source>
        <dbReference type="Proteomes" id="UP000070054"/>
    </source>
</evidence>
<dbReference type="PANTHER" id="PTHR33112:SF10">
    <property type="entry name" value="TOL"/>
    <property type="match status" value="1"/>
</dbReference>
<feature type="domain" description="Heterokaryon incompatibility" evidence="1">
    <location>
        <begin position="230"/>
        <end position="379"/>
    </location>
</feature>
<gene>
    <name evidence="2" type="ORF">CNYM01_05875</name>
</gene>
<name>A0A135TUT7_9PEZI</name>
<dbReference type="InterPro" id="IPR010730">
    <property type="entry name" value="HET"/>
</dbReference>
<dbReference type="AlphaFoldDB" id="A0A135TUT7"/>
<organism evidence="2 3">
    <name type="scientific">Colletotrichum nymphaeae SA-01</name>
    <dbReference type="NCBI Taxonomy" id="1460502"/>
    <lineage>
        <taxon>Eukaryota</taxon>
        <taxon>Fungi</taxon>
        <taxon>Dikarya</taxon>
        <taxon>Ascomycota</taxon>
        <taxon>Pezizomycotina</taxon>
        <taxon>Sordariomycetes</taxon>
        <taxon>Hypocreomycetidae</taxon>
        <taxon>Glomerellales</taxon>
        <taxon>Glomerellaceae</taxon>
        <taxon>Colletotrichum</taxon>
        <taxon>Colletotrichum acutatum species complex</taxon>
    </lineage>
</organism>
<keyword evidence="3" id="KW-1185">Reference proteome</keyword>
<dbReference type="PANTHER" id="PTHR33112">
    <property type="entry name" value="DOMAIN PROTEIN, PUTATIVE-RELATED"/>
    <property type="match status" value="1"/>
</dbReference>
<dbReference type="EMBL" id="JEMN01001012">
    <property type="protein sequence ID" value="KXH51946.1"/>
    <property type="molecule type" value="Genomic_DNA"/>
</dbReference>
<comment type="caution">
    <text evidence="2">The sequence shown here is derived from an EMBL/GenBank/DDBJ whole genome shotgun (WGS) entry which is preliminary data.</text>
</comment>
<dbReference type="OrthoDB" id="5347061at2759"/>
<accession>A0A135TUT7</accession>
<evidence type="ECO:0000313" key="2">
    <source>
        <dbReference type="EMBL" id="KXH51946.1"/>
    </source>
</evidence>
<proteinExistence type="predicted"/>
<dbReference type="Proteomes" id="UP000070054">
    <property type="component" value="Unassembled WGS sequence"/>
</dbReference>
<dbReference type="Pfam" id="PF06985">
    <property type="entry name" value="HET"/>
    <property type="match status" value="1"/>
</dbReference>
<reference evidence="2 3" key="1">
    <citation type="submission" date="2014-02" db="EMBL/GenBank/DDBJ databases">
        <title>The genome sequence of Colletotrichum nymphaeae SA-01.</title>
        <authorList>
            <person name="Baroncelli R."/>
            <person name="Thon M.R."/>
        </authorList>
    </citation>
    <scope>NUCLEOTIDE SEQUENCE [LARGE SCALE GENOMIC DNA]</scope>
    <source>
        <strain evidence="2 3">SA-01</strain>
    </source>
</reference>
<sequence>MPSKNMGYYFMTYPLTERTLDCDSNMSTDTTFLCSICKQVVQPTSSDSTSSPLITPLGQTLDAFRKAVLRDCFICSKLWNLSELHRIGWESLDPQLWWPLRFRVEKEYYKGQLHQIRVMVIYRDPTQIHSEHITVSRFRLIPSSESEHSELFSFDNIDKSTGSPETLDLAHSWFQACLQGHDQCKRLPTSAVNWLPTRLVDIGSKGETSWRLVITSEDPEVKRCQPPPQYMTLSYRWGTEAQKVLLSSHNLEFLRRGSLIVQLPQTFQDLVVVAHRLDIRYVWIDCLCIIQDSRSDWEKEALTMGDVYTNAAGNIAASASSSPAGGLFRSRVTKDIRPGIVKSNLASQEPEEFYIFDKGYWDRHLLYGALHNRGWVFQERFLSPRQIYFTRSQVMWECLEEHKCEGFPRGIPLHESSKSIKRLLSPQRNDNETKVEGLMPLDALDLWIDIVATYSRCKFSVKEDKLYALGGIAKLFQEVTGDTYLAGLWRSRLLHQLDWFTLMPQPRVMSKYRAPSWSWASVDGPVQPTNPSQRHHFLAEVVDASVTTTSVGNDLVNVIGGSITLRAKVYDTTYEREQSPIHNGFTHFDSTDKAFPPFATWLYLDALQDSLVKSGQTSLLPLTNQEVNWEDLDRDQSGHNNDVTCLILEKVGGSKNTYRKIGWMKLEGERTHAKKNQDVIDAILSAHESDQGWTEIILV</sequence>
<evidence type="ECO:0000259" key="1">
    <source>
        <dbReference type="Pfam" id="PF06985"/>
    </source>
</evidence>